<dbReference type="InterPro" id="IPR016032">
    <property type="entry name" value="Sig_transdc_resp-reg_C-effctor"/>
</dbReference>
<dbReference type="SUPFAM" id="SSF52172">
    <property type="entry name" value="CheY-like"/>
    <property type="match status" value="1"/>
</dbReference>
<dbReference type="Gene3D" id="6.10.250.690">
    <property type="match status" value="1"/>
</dbReference>
<sequence length="233" mass="26829">MQKILIVEDDPQITSLLQSYLEKYGYQGINVSNFDQVLAIFQEIKPDLVLLDVNLPRFDGFYWCRQIRTQSTCPILFLSARDDKMDQVIALQNGADDYITKPFYPEVLLAKVESNLRRAYGSYAVAPKSRSLKVSGLTLYPDIMELVFHDKQVEISQKEAALLELLMTYPKQVVGRVHLLEALWDDYQYVGENTLNVYVTRVRKKLSELGLGDIIETVRGAGYRLHLTEEEER</sequence>
<dbReference type="SUPFAM" id="SSF46894">
    <property type="entry name" value="C-terminal effector domain of the bipartite response regulators"/>
    <property type="match status" value="1"/>
</dbReference>
<keyword evidence="2" id="KW-0963">Cytoplasm</keyword>
<protein>
    <submittedName>
        <fullName evidence="12">Transcriptional regulator</fullName>
    </submittedName>
</protein>
<dbReference type="GO" id="GO:0005829">
    <property type="term" value="C:cytosol"/>
    <property type="evidence" value="ECO:0007669"/>
    <property type="project" value="TreeGrafter"/>
</dbReference>
<dbReference type="FunFam" id="3.40.50.2300:FF:000065">
    <property type="entry name" value="DNA-binding response regulator"/>
    <property type="match status" value="1"/>
</dbReference>
<keyword evidence="7" id="KW-0804">Transcription</keyword>
<dbReference type="PATRIC" id="fig|159743.3.peg.4652"/>
<evidence type="ECO:0000313" key="12">
    <source>
        <dbReference type="EMBL" id="KJD43733.1"/>
    </source>
</evidence>
<dbReference type="InterPro" id="IPR001789">
    <property type="entry name" value="Sig_transdc_resp-reg_receiver"/>
</dbReference>
<dbReference type="PANTHER" id="PTHR48111">
    <property type="entry name" value="REGULATOR OF RPOS"/>
    <property type="match status" value="1"/>
</dbReference>
<evidence type="ECO:0000259" key="10">
    <source>
        <dbReference type="PROSITE" id="PS50110"/>
    </source>
</evidence>
<evidence type="ECO:0000256" key="7">
    <source>
        <dbReference type="ARBA" id="ARBA00023163"/>
    </source>
</evidence>
<dbReference type="CDD" id="cd18159">
    <property type="entry name" value="REC_OmpR_NsrR-like"/>
    <property type="match status" value="1"/>
</dbReference>
<keyword evidence="3 8" id="KW-0597">Phosphoprotein</keyword>
<dbReference type="GO" id="GO:0032993">
    <property type="term" value="C:protein-DNA complex"/>
    <property type="evidence" value="ECO:0007669"/>
    <property type="project" value="TreeGrafter"/>
</dbReference>
<dbReference type="Pfam" id="PF00486">
    <property type="entry name" value="Trans_reg_C"/>
    <property type="match status" value="1"/>
</dbReference>
<dbReference type="SMART" id="SM00862">
    <property type="entry name" value="Trans_reg_C"/>
    <property type="match status" value="1"/>
</dbReference>
<dbReference type="InterPro" id="IPR036388">
    <property type="entry name" value="WH-like_DNA-bd_sf"/>
</dbReference>
<evidence type="ECO:0000256" key="2">
    <source>
        <dbReference type="ARBA" id="ARBA00022490"/>
    </source>
</evidence>
<proteinExistence type="predicted"/>
<comment type="caution">
    <text evidence="12">The sequence shown here is derived from an EMBL/GenBank/DDBJ whole genome shotgun (WGS) entry which is preliminary data.</text>
</comment>
<dbReference type="CDD" id="cd00383">
    <property type="entry name" value="trans_reg_C"/>
    <property type="match status" value="1"/>
</dbReference>
<dbReference type="PROSITE" id="PS51755">
    <property type="entry name" value="OMPR_PHOB"/>
    <property type="match status" value="1"/>
</dbReference>
<feature type="domain" description="OmpR/PhoB-type" evidence="11">
    <location>
        <begin position="129"/>
        <end position="227"/>
    </location>
</feature>
<dbReference type="RefSeq" id="WP_044647954.1">
    <property type="nucleotide sequence ID" value="NZ_JTHP01000050.1"/>
</dbReference>
<keyword evidence="13" id="KW-1185">Reference proteome</keyword>
<dbReference type="PANTHER" id="PTHR48111:SF31">
    <property type="entry name" value="TRANSCRIPTIONAL REGULATORY PROTEIN YXDJ"/>
    <property type="match status" value="1"/>
</dbReference>
<dbReference type="SMART" id="SM00448">
    <property type="entry name" value="REC"/>
    <property type="match status" value="1"/>
</dbReference>
<evidence type="ECO:0000259" key="11">
    <source>
        <dbReference type="PROSITE" id="PS51755"/>
    </source>
</evidence>
<evidence type="ECO:0000256" key="5">
    <source>
        <dbReference type="ARBA" id="ARBA00023015"/>
    </source>
</evidence>
<dbReference type="InterPro" id="IPR001867">
    <property type="entry name" value="OmpR/PhoB-type_DNA-bd"/>
</dbReference>
<feature type="DNA-binding region" description="OmpR/PhoB-type" evidence="9">
    <location>
        <begin position="129"/>
        <end position="227"/>
    </location>
</feature>
<organism evidence="12 13">
    <name type="scientific">Paenibacillus terrae</name>
    <dbReference type="NCBI Taxonomy" id="159743"/>
    <lineage>
        <taxon>Bacteria</taxon>
        <taxon>Bacillati</taxon>
        <taxon>Bacillota</taxon>
        <taxon>Bacilli</taxon>
        <taxon>Bacillales</taxon>
        <taxon>Paenibacillaceae</taxon>
        <taxon>Paenibacillus</taxon>
    </lineage>
</organism>
<evidence type="ECO:0000313" key="13">
    <source>
        <dbReference type="Proteomes" id="UP000032534"/>
    </source>
</evidence>
<dbReference type="GO" id="GO:0006355">
    <property type="term" value="P:regulation of DNA-templated transcription"/>
    <property type="evidence" value="ECO:0007669"/>
    <property type="project" value="InterPro"/>
</dbReference>
<dbReference type="AlphaFoldDB" id="A0A0D7WYC7"/>
<keyword evidence="6 9" id="KW-0238">DNA-binding</keyword>
<evidence type="ECO:0000256" key="9">
    <source>
        <dbReference type="PROSITE-ProRule" id="PRU01091"/>
    </source>
</evidence>
<dbReference type="InterPro" id="IPR011006">
    <property type="entry name" value="CheY-like_superfamily"/>
</dbReference>
<evidence type="ECO:0000256" key="8">
    <source>
        <dbReference type="PROSITE-ProRule" id="PRU00169"/>
    </source>
</evidence>
<keyword evidence="5" id="KW-0805">Transcription regulation</keyword>
<dbReference type="PROSITE" id="PS50110">
    <property type="entry name" value="RESPONSE_REGULATORY"/>
    <property type="match status" value="1"/>
</dbReference>
<keyword evidence="4" id="KW-0902">Two-component regulatory system</keyword>
<evidence type="ECO:0000256" key="6">
    <source>
        <dbReference type="ARBA" id="ARBA00023125"/>
    </source>
</evidence>
<name>A0A0D7WYC7_9BACL</name>
<feature type="modified residue" description="4-aspartylphosphate" evidence="8">
    <location>
        <position position="52"/>
    </location>
</feature>
<dbReference type="Gene3D" id="1.10.10.10">
    <property type="entry name" value="Winged helix-like DNA-binding domain superfamily/Winged helix DNA-binding domain"/>
    <property type="match status" value="1"/>
</dbReference>
<evidence type="ECO:0000256" key="3">
    <source>
        <dbReference type="ARBA" id="ARBA00022553"/>
    </source>
</evidence>
<dbReference type="Gene3D" id="3.40.50.2300">
    <property type="match status" value="1"/>
</dbReference>
<dbReference type="EMBL" id="JTHP01000050">
    <property type="protein sequence ID" value="KJD43733.1"/>
    <property type="molecule type" value="Genomic_DNA"/>
</dbReference>
<gene>
    <name evidence="12" type="ORF">QD47_20945</name>
</gene>
<reference evidence="12 13" key="1">
    <citation type="submission" date="2014-11" db="EMBL/GenBank/DDBJ databases">
        <title>Draft Genome Sequences of Paenibacillus polymyxa NRRL B-30509 and Paenibacillus terrae NRRL B-30644, Strains from a Poultry Environment that Produce Tridecaptin A and Paenicidins.</title>
        <authorList>
            <person name="van Belkum M.J."/>
            <person name="Lohans C.T."/>
            <person name="Vederas J.C."/>
        </authorList>
    </citation>
    <scope>NUCLEOTIDE SEQUENCE [LARGE SCALE GENOMIC DNA]</scope>
    <source>
        <strain evidence="12 13">NRRL B-30644</strain>
    </source>
</reference>
<dbReference type="OrthoDB" id="9790442at2"/>
<dbReference type="GO" id="GO:0000976">
    <property type="term" value="F:transcription cis-regulatory region binding"/>
    <property type="evidence" value="ECO:0007669"/>
    <property type="project" value="TreeGrafter"/>
</dbReference>
<evidence type="ECO:0000256" key="4">
    <source>
        <dbReference type="ARBA" id="ARBA00023012"/>
    </source>
</evidence>
<dbReference type="Pfam" id="PF00072">
    <property type="entry name" value="Response_reg"/>
    <property type="match status" value="1"/>
</dbReference>
<dbReference type="Proteomes" id="UP000032534">
    <property type="component" value="Unassembled WGS sequence"/>
</dbReference>
<evidence type="ECO:0000256" key="1">
    <source>
        <dbReference type="ARBA" id="ARBA00004496"/>
    </source>
</evidence>
<feature type="domain" description="Response regulatory" evidence="10">
    <location>
        <begin position="3"/>
        <end position="116"/>
    </location>
</feature>
<comment type="subcellular location">
    <subcellularLocation>
        <location evidence="1">Cytoplasm</location>
    </subcellularLocation>
</comment>
<accession>A0A0D7WYC7</accession>
<dbReference type="GO" id="GO:0000156">
    <property type="term" value="F:phosphorelay response regulator activity"/>
    <property type="evidence" value="ECO:0007669"/>
    <property type="project" value="TreeGrafter"/>
</dbReference>
<dbReference type="InterPro" id="IPR039420">
    <property type="entry name" value="WalR-like"/>
</dbReference>